<organism evidence="2 3">
    <name type="scientific">Triparma laevis f. longispina</name>
    <dbReference type="NCBI Taxonomy" id="1714387"/>
    <lineage>
        <taxon>Eukaryota</taxon>
        <taxon>Sar</taxon>
        <taxon>Stramenopiles</taxon>
        <taxon>Ochrophyta</taxon>
        <taxon>Bolidophyceae</taxon>
        <taxon>Parmales</taxon>
        <taxon>Triparmaceae</taxon>
        <taxon>Triparma</taxon>
    </lineage>
</organism>
<reference evidence="3" key="1">
    <citation type="journal article" date="2023" name="Commun. Biol.">
        <title>Genome analysis of Parmales, the sister group of diatoms, reveals the evolutionary specialization of diatoms from phago-mixotrophs to photoautotrophs.</title>
        <authorList>
            <person name="Ban H."/>
            <person name="Sato S."/>
            <person name="Yoshikawa S."/>
            <person name="Yamada K."/>
            <person name="Nakamura Y."/>
            <person name="Ichinomiya M."/>
            <person name="Sato N."/>
            <person name="Blanc-Mathieu R."/>
            <person name="Endo H."/>
            <person name="Kuwata A."/>
            <person name="Ogata H."/>
        </authorList>
    </citation>
    <scope>NUCLEOTIDE SEQUENCE [LARGE SCALE GENOMIC DNA]</scope>
    <source>
        <strain evidence="3">NIES 3700</strain>
    </source>
</reference>
<keyword evidence="1" id="KW-0175">Coiled coil</keyword>
<evidence type="ECO:0000313" key="3">
    <source>
        <dbReference type="Proteomes" id="UP001165122"/>
    </source>
</evidence>
<dbReference type="EMBL" id="BRXW01000252">
    <property type="protein sequence ID" value="GMI16459.1"/>
    <property type="molecule type" value="Genomic_DNA"/>
</dbReference>
<keyword evidence="3" id="KW-1185">Reference proteome</keyword>
<dbReference type="Proteomes" id="UP001165122">
    <property type="component" value="Unassembled WGS sequence"/>
</dbReference>
<evidence type="ECO:0000313" key="2">
    <source>
        <dbReference type="EMBL" id="GMI16459.1"/>
    </source>
</evidence>
<accession>A0A9W7KYW3</accession>
<protein>
    <submittedName>
        <fullName evidence="2">Uncharacterized protein</fullName>
    </submittedName>
</protein>
<gene>
    <name evidence="2" type="ORF">TrLO_g9278</name>
</gene>
<proteinExistence type="predicted"/>
<name>A0A9W7KYW3_9STRA</name>
<sequence length="99" mass="10740">MVLSTSTLCAVTSAEPTLAEKKAAKAAVEAKKNLEKEIMTAKEAALARIAAKQGVIADHKQAIKDKKALEEKVKQASDAIAKKQLVLQKEQFALFKNNY</sequence>
<evidence type="ECO:0000256" key="1">
    <source>
        <dbReference type="SAM" id="Coils"/>
    </source>
</evidence>
<dbReference type="AlphaFoldDB" id="A0A9W7KYW3"/>
<feature type="coiled-coil region" evidence="1">
    <location>
        <begin position="24"/>
        <end position="86"/>
    </location>
</feature>
<comment type="caution">
    <text evidence="2">The sequence shown here is derived from an EMBL/GenBank/DDBJ whole genome shotgun (WGS) entry which is preliminary data.</text>
</comment>